<organism evidence="2 3">
    <name type="scientific">Penicillium coprophilum</name>
    <dbReference type="NCBI Taxonomy" id="36646"/>
    <lineage>
        <taxon>Eukaryota</taxon>
        <taxon>Fungi</taxon>
        <taxon>Dikarya</taxon>
        <taxon>Ascomycota</taxon>
        <taxon>Pezizomycotina</taxon>
        <taxon>Eurotiomycetes</taxon>
        <taxon>Eurotiomycetidae</taxon>
        <taxon>Eurotiales</taxon>
        <taxon>Aspergillaceae</taxon>
        <taxon>Penicillium</taxon>
    </lineage>
</organism>
<evidence type="ECO:0000313" key="2">
    <source>
        <dbReference type="EMBL" id="OQE36184.1"/>
    </source>
</evidence>
<dbReference type="Gene3D" id="2.170.270.10">
    <property type="entry name" value="SET domain"/>
    <property type="match status" value="1"/>
</dbReference>
<protein>
    <recommendedName>
        <fullName evidence="1">SET domain-containing protein</fullName>
    </recommendedName>
</protein>
<accession>A0A1V6UCI9</accession>
<dbReference type="CDD" id="cd20071">
    <property type="entry name" value="SET_SMYD"/>
    <property type="match status" value="1"/>
</dbReference>
<sequence length="329" mass="37816">MSTQHPYRRLKVPNETPFKLGPSPGKGWGAFATRRIVRGSLIMSEKPIFVIRMPHTEITDDHVTMAFRHVPPSQKAQFLLLRDNGSTRFTSMNEALAENSFNVANSDRGEPEAHGLFLLHSRFNHSCVPNSNIPSISEEIISSFATRDIEVGEEINLCYNPDFQCRTRYERHQALRFACECVACLPGTPFQRVSDMRRRLIRGLQYLAHGADLDGKRQISRSIIVDPKLKMMAETFSIPLSSRLIYSLLSFFFLEEEGLLDDFMEARLRPSLTKTVRLFKSETNQRIVLQAMEQKTWLQRLQVGFGLYGREDAADYEVTLALRRLRQFL</sequence>
<dbReference type="PANTHER" id="PTHR47332">
    <property type="entry name" value="SET DOMAIN-CONTAINING PROTEIN 5"/>
    <property type="match status" value="1"/>
</dbReference>
<gene>
    <name evidence="2" type="ORF">PENCOP_c012G06400</name>
</gene>
<dbReference type="InterPro" id="IPR046341">
    <property type="entry name" value="SET_dom_sf"/>
</dbReference>
<dbReference type="STRING" id="36646.A0A1V6UCI9"/>
<dbReference type="InterPro" id="IPR001214">
    <property type="entry name" value="SET_dom"/>
</dbReference>
<dbReference type="Proteomes" id="UP000191500">
    <property type="component" value="Unassembled WGS sequence"/>
</dbReference>
<evidence type="ECO:0000313" key="3">
    <source>
        <dbReference type="Proteomes" id="UP000191500"/>
    </source>
</evidence>
<dbReference type="EMBL" id="MDDG01000012">
    <property type="protein sequence ID" value="OQE36184.1"/>
    <property type="molecule type" value="Genomic_DNA"/>
</dbReference>
<dbReference type="PANTHER" id="PTHR47332:SF4">
    <property type="entry name" value="SET DOMAIN-CONTAINING PROTEIN 5"/>
    <property type="match status" value="1"/>
</dbReference>
<comment type="caution">
    <text evidence="2">The sequence shown here is derived from an EMBL/GenBank/DDBJ whole genome shotgun (WGS) entry which is preliminary data.</text>
</comment>
<feature type="domain" description="SET" evidence="1">
    <location>
        <begin position="16"/>
        <end position="160"/>
    </location>
</feature>
<proteinExistence type="predicted"/>
<dbReference type="PROSITE" id="PS50280">
    <property type="entry name" value="SET"/>
    <property type="match status" value="1"/>
</dbReference>
<evidence type="ECO:0000259" key="1">
    <source>
        <dbReference type="PROSITE" id="PS50280"/>
    </source>
</evidence>
<name>A0A1V6UCI9_9EURO</name>
<dbReference type="Pfam" id="PF00856">
    <property type="entry name" value="SET"/>
    <property type="match status" value="1"/>
</dbReference>
<dbReference type="SUPFAM" id="SSF82199">
    <property type="entry name" value="SET domain"/>
    <property type="match status" value="1"/>
</dbReference>
<keyword evidence="3" id="KW-1185">Reference proteome</keyword>
<dbReference type="InterPro" id="IPR053185">
    <property type="entry name" value="SET_domain_protein"/>
</dbReference>
<reference evidence="3" key="1">
    <citation type="journal article" date="2017" name="Nat. Microbiol.">
        <title>Global analysis of biosynthetic gene clusters reveals vast potential of secondary metabolite production in Penicillium species.</title>
        <authorList>
            <person name="Nielsen J.C."/>
            <person name="Grijseels S."/>
            <person name="Prigent S."/>
            <person name="Ji B."/>
            <person name="Dainat J."/>
            <person name="Nielsen K.F."/>
            <person name="Frisvad J.C."/>
            <person name="Workman M."/>
            <person name="Nielsen J."/>
        </authorList>
    </citation>
    <scope>NUCLEOTIDE SEQUENCE [LARGE SCALE GENOMIC DNA]</scope>
    <source>
        <strain evidence="3">IBT 31321</strain>
    </source>
</reference>
<dbReference type="AlphaFoldDB" id="A0A1V6UCI9"/>
<dbReference type="SMART" id="SM00317">
    <property type="entry name" value="SET"/>
    <property type="match status" value="1"/>
</dbReference>